<name>Q9S8N1_HORVU</name>
<proteinExistence type="evidence at protein level"/>
<reference key="1">
    <citation type="journal article" date="1994" name="J. Biochem.">
        <authorList>
            <person name="Toda H."/>
            <person name="Yazawa M."/>
            <person name="Sakiyama F."/>
            <person name="Yagi K."/>
        </authorList>
    </citation>
    <scope>PROTEIN SEQUENCE</scope>
</reference>
<protein>
    <submittedName>
        <fullName>Calmodulin</fullName>
    </submittedName>
</protein>
<keyword id="KW-0903">Direct protein sequencing</keyword>
<organism>
    <name type="scientific">Hordeum vulgare</name>
    <name type="common">Barley</name>
    <dbReference type="NCBI Taxonomy" id="4513"/>
    <lineage>
        <taxon>Eukaryota</taxon>
        <taxon>Viridiplantae</taxon>
        <taxon>Streptophyta</taxon>
        <taxon>Embryophyta</taxon>
        <taxon>Tracheophyta</taxon>
        <taxon>Spermatophyta</taxon>
        <taxon>Magnoliopsida</taxon>
        <taxon>Liliopsida</taxon>
        <taxon>Poales</taxon>
        <taxon>Poaceae</taxon>
        <taxon>BOP clade</taxon>
        <taxon>Pooideae</taxon>
        <taxon>Triticodae</taxon>
        <taxon>Triticeae</taxon>
        <taxon>Hordeinae</taxon>
        <taxon>Hordeum</taxon>
    </lineage>
</organism>
<accession>Q9S8N1</accession>
<sequence>ADQLTDEQIAEFK</sequence>